<organism evidence="1 2">
    <name type="scientific">Labilithrix luteola</name>
    <dbReference type="NCBI Taxonomy" id="1391654"/>
    <lineage>
        <taxon>Bacteria</taxon>
        <taxon>Pseudomonadati</taxon>
        <taxon>Myxococcota</taxon>
        <taxon>Polyangia</taxon>
        <taxon>Polyangiales</taxon>
        <taxon>Labilitrichaceae</taxon>
        <taxon>Labilithrix</taxon>
    </lineage>
</organism>
<gene>
    <name evidence="1" type="ORF">AKJ09_09524</name>
</gene>
<evidence type="ECO:0000313" key="1">
    <source>
        <dbReference type="EMBL" id="AKV02861.1"/>
    </source>
</evidence>
<dbReference type="RefSeq" id="WP_205633953.1">
    <property type="nucleotide sequence ID" value="NZ_CP012333.1"/>
</dbReference>
<reference evidence="1 2" key="1">
    <citation type="submission" date="2015-08" db="EMBL/GenBank/DDBJ databases">
        <authorList>
            <person name="Babu N.S."/>
            <person name="Beckwith C.J."/>
            <person name="Beseler K.G."/>
            <person name="Brison A."/>
            <person name="Carone J.V."/>
            <person name="Caskin T.P."/>
            <person name="Diamond M."/>
            <person name="Durham M.E."/>
            <person name="Foxe J.M."/>
            <person name="Go M."/>
            <person name="Henderson B.A."/>
            <person name="Jones I.B."/>
            <person name="McGettigan J.A."/>
            <person name="Micheletti S.J."/>
            <person name="Nasrallah M.E."/>
            <person name="Ortiz D."/>
            <person name="Piller C.R."/>
            <person name="Privatt S.R."/>
            <person name="Schneider S.L."/>
            <person name="Sharp S."/>
            <person name="Smith T.C."/>
            <person name="Stanton J.D."/>
            <person name="Ullery H.E."/>
            <person name="Wilson R.J."/>
            <person name="Serrano M.G."/>
            <person name="Buck G."/>
            <person name="Lee V."/>
            <person name="Wang Y."/>
            <person name="Carvalho R."/>
            <person name="Voegtly L."/>
            <person name="Shi R."/>
            <person name="Duckworth R."/>
            <person name="Johnson A."/>
            <person name="Loviza R."/>
            <person name="Walstead R."/>
            <person name="Shah Z."/>
            <person name="Kiflezghi M."/>
            <person name="Wade K."/>
            <person name="Ball S.L."/>
            <person name="Bradley K.W."/>
            <person name="Asai D.J."/>
            <person name="Bowman C.A."/>
            <person name="Russell D.A."/>
            <person name="Pope W.H."/>
            <person name="Jacobs-Sera D."/>
            <person name="Hendrix R.W."/>
            <person name="Hatfull G.F."/>
        </authorList>
    </citation>
    <scope>NUCLEOTIDE SEQUENCE [LARGE SCALE GENOMIC DNA]</scope>
    <source>
        <strain evidence="1 2">DSM 27648</strain>
    </source>
</reference>
<dbReference type="Proteomes" id="UP000064967">
    <property type="component" value="Chromosome"/>
</dbReference>
<accession>A0A0K1QAP5</accession>
<name>A0A0K1QAP5_9BACT</name>
<dbReference type="EMBL" id="CP012333">
    <property type="protein sequence ID" value="AKV02861.1"/>
    <property type="molecule type" value="Genomic_DNA"/>
</dbReference>
<evidence type="ECO:0008006" key="3">
    <source>
        <dbReference type="Google" id="ProtNLM"/>
    </source>
</evidence>
<dbReference type="AlphaFoldDB" id="A0A0K1QAP5"/>
<proteinExistence type="predicted"/>
<keyword evidence="2" id="KW-1185">Reference proteome</keyword>
<dbReference type="KEGG" id="llu:AKJ09_09524"/>
<protein>
    <recommendedName>
        <fullName evidence="3">Recombination-associated protein RdgC</fullName>
    </recommendedName>
</protein>
<evidence type="ECO:0000313" key="2">
    <source>
        <dbReference type="Proteomes" id="UP000064967"/>
    </source>
</evidence>
<sequence>MPALKGSLTYARFYVDGEMPEDFQERFMRHIRLRAMKPLQPDEEDLERSGWCKIGEPFEIELTYDDVFYNEYLNLGFRTDRWAIPGPLLKNRMRDAEAAYLQKKGREKLSRKEKTELKDLVSRKLRREVSPATRVVDLSWSLNEGLVRFFSHSAKPAGLMTELFTKTFGLKLVPESPYTLAERIGLSKAQEAAWQVMEATDLADEESLKFSLPDDEAAEEES</sequence>
<dbReference type="STRING" id="1391654.AKJ09_09524"/>